<sequence>LSKSIGISRSQETNFRIGGTQGAQHGRLGEKPDAIFAPPVPSMHSGSYLSEE</sequence>
<dbReference type="AlphaFoldDB" id="A0ABD0LLU8"/>
<feature type="region of interest" description="Disordered" evidence="1">
    <location>
        <begin position="1"/>
        <end position="52"/>
    </location>
</feature>
<evidence type="ECO:0000256" key="1">
    <source>
        <dbReference type="SAM" id="MobiDB-lite"/>
    </source>
</evidence>
<reference evidence="2 3" key="1">
    <citation type="journal article" date="2023" name="Sci. Data">
        <title>Genome assembly of the Korean intertidal mud-creeper Batillaria attramentaria.</title>
        <authorList>
            <person name="Patra A.K."/>
            <person name="Ho P.T."/>
            <person name="Jun S."/>
            <person name="Lee S.J."/>
            <person name="Kim Y."/>
            <person name="Won Y.J."/>
        </authorList>
    </citation>
    <scope>NUCLEOTIDE SEQUENCE [LARGE SCALE GENOMIC DNA]</scope>
    <source>
        <strain evidence="2">Wonlab-2016</strain>
    </source>
</reference>
<accession>A0ABD0LLU8</accession>
<feature type="non-terminal residue" evidence="2">
    <location>
        <position position="1"/>
    </location>
</feature>
<dbReference type="Proteomes" id="UP001519460">
    <property type="component" value="Unassembled WGS sequence"/>
</dbReference>
<evidence type="ECO:0000313" key="3">
    <source>
        <dbReference type="Proteomes" id="UP001519460"/>
    </source>
</evidence>
<keyword evidence="3" id="KW-1185">Reference proteome</keyword>
<organism evidence="2 3">
    <name type="scientific">Batillaria attramentaria</name>
    <dbReference type="NCBI Taxonomy" id="370345"/>
    <lineage>
        <taxon>Eukaryota</taxon>
        <taxon>Metazoa</taxon>
        <taxon>Spiralia</taxon>
        <taxon>Lophotrochozoa</taxon>
        <taxon>Mollusca</taxon>
        <taxon>Gastropoda</taxon>
        <taxon>Caenogastropoda</taxon>
        <taxon>Sorbeoconcha</taxon>
        <taxon>Cerithioidea</taxon>
        <taxon>Batillariidae</taxon>
        <taxon>Batillaria</taxon>
    </lineage>
</organism>
<comment type="caution">
    <text evidence="2">The sequence shown here is derived from an EMBL/GenBank/DDBJ whole genome shotgun (WGS) entry which is preliminary data.</text>
</comment>
<feature type="compositionally biased region" description="Polar residues" evidence="1">
    <location>
        <begin position="1"/>
        <end position="14"/>
    </location>
</feature>
<proteinExistence type="predicted"/>
<evidence type="ECO:0000313" key="2">
    <source>
        <dbReference type="EMBL" id="KAK7500480.1"/>
    </source>
</evidence>
<dbReference type="EMBL" id="JACVVK020000037">
    <property type="protein sequence ID" value="KAK7500480.1"/>
    <property type="molecule type" value="Genomic_DNA"/>
</dbReference>
<gene>
    <name evidence="2" type="ORF">BaRGS_00008387</name>
</gene>
<name>A0ABD0LLU8_9CAEN</name>
<protein>
    <submittedName>
        <fullName evidence="2">Uncharacterized protein</fullName>
    </submittedName>
</protein>